<organism evidence="12 13">
    <name type="scientific">Aspergillus niger</name>
    <dbReference type="NCBI Taxonomy" id="5061"/>
    <lineage>
        <taxon>Eukaryota</taxon>
        <taxon>Fungi</taxon>
        <taxon>Dikarya</taxon>
        <taxon>Ascomycota</taxon>
        <taxon>Pezizomycotina</taxon>
        <taxon>Eurotiomycetes</taxon>
        <taxon>Eurotiomycetidae</taxon>
        <taxon>Eurotiales</taxon>
        <taxon>Aspergillaceae</taxon>
        <taxon>Aspergillus</taxon>
        <taxon>Aspergillus subgen. Circumdati</taxon>
    </lineage>
</organism>
<evidence type="ECO:0000256" key="3">
    <source>
        <dbReference type="ARBA" id="ARBA00022692"/>
    </source>
</evidence>
<dbReference type="PANTHER" id="PTHR31465">
    <property type="entry name" value="PROTEIN RTA1-RELATED"/>
    <property type="match status" value="1"/>
</dbReference>
<dbReference type="InterPro" id="IPR033121">
    <property type="entry name" value="PEPTIDASE_A1"/>
</dbReference>
<dbReference type="PROSITE" id="PS00141">
    <property type="entry name" value="ASP_PROTEASE"/>
    <property type="match status" value="1"/>
</dbReference>
<keyword evidence="3 10" id="KW-0812">Transmembrane</keyword>
<dbReference type="GO" id="GO:0006508">
    <property type="term" value="P:proteolysis"/>
    <property type="evidence" value="ECO:0007669"/>
    <property type="project" value="UniProtKB-KW"/>
</dbReference>
<evidence type="ECO:0000259" key="11">
    <source>
        <dbReference type="PROSITE" id="PS51767"/>
    </source>
</evidence>
<feature type="active site" evidence="8">
    <location>
        <position position="542"/>
    </location>
</feature>
<dbReference type="GO" id="GO:0016020">
    <property type="term" value="C:membrane"/>
    <property type="evidence" value="ECO:0007669"/>
    <property type="project" value="UniProtKB-SubCell"/>
</dbReference>
<comment type="subcellular location">
    <subcellularLocation>
        <location evidence="1">Membrane</location>
        <topology evidence="1">Multi-pass membrane protein</topology>
    </subcellularLocation>
</comment>
<dbReference type="PRINTS" id="PR00792">
    <property type="entry name" value="PEPSIN"/>
</dbReference>
<evidence type="ECO:0000256" key="4">
    <source>
        <dbReference type="ARBA" id="ARBA00022750"/>
    </source>
</evidence>
<dbReference type="InterPro" id="IPR034164">
    <property type="entry name" value="Pepsin-like_dom"/>
</dbReference>
<keyword evidence="9 12" id="KW-0645">Protease</keyword>
<protein>
    <submittedName>
        <fullName evidence="12">Aspartyl protease</fullName>
    </submittedName>
</protein>
<feature type="active site" evidence="8">
    <location>
        <position position="342"/>
    </location>
</feature>
<dbReference type="VEuPathDB" id="FungiDB:An07g00970"/>
<sequence>MLGSRDPESYEFAFYRYDPSMGGAVLFILLFIGTTGYHVFQMVKSRTWFFIPFVIGVEIIGYIGRAMSSKQSPNWTLGPYIVQTLFLLLAPALLAASIYMLLGRIILVLQAESHALLKKKWLTKIFVTGDVLSFLLQGAGGGIQSSGNLSAMKTGEHIIVVGLVIQIFFFAFFMITATHFYLKVKKYPFPRSCSPHIPWKKHMKVLYSTSFFIMVRSMFRLIEYIQGNNGFLLHHEAFLYVFDALLMFITMVIFNVIHPHEIGQLLRQPNDYDMTSFSEEQTPKPYQGYNNVMASKTLLLIPALATAALGNVLDLDIKVRNGYRTIEVDLGTPGGPFDLMYDTGSSTLWVLDSNCTDDCVNVSGYSRHSYNLTSTGVDLGIEDSIDYSGGTVSGFTATDILTVPDTDVSYRQSFAVITNSTWAALAADGFIGLASSTIAFKNTTSAFEQMMQDGLLDEPRFALYAGSGVSTTSNPDPENNGVFTFGGSHEDIYADGDLQWMTMLSPFEIYKTNLLGIQGHNISNGQNMSSEVLNWYGQVIFDTGASAISIPNDQIEAMYDLTPFSYADILSGYRPLCSDFNDTWSISFTMGFYGEGVTFNLTGDQLAVPGYQDDDHCFPPFNPWDSYNTIIGQHWLSNFYAVFDFGSFDPEIYDIRVGLAPLKKEYLPSA</sequence>
<dbReference type="Pfam" id="PF04479">
    <property type="entry name" value="RTA1"/>
    <property type="match status" value="1"/>
</dbReference>
<reference evidence="13" key="1">
    <citation type="journal article" date="2016" name="Genome Announc.">
        <title>Draft genome sequence of Aspergillus niger strain An76.</title>
        <authorList>
            <person name="Gong W."/>
            <person name="Cheng Z."/>
            <person name="Zhang H."/>
            <person name="Liu L."/>
            <person name="Gao P."/>
            <person name="Wang L."/>
        </authorList>
    </citation>
    <scope>NUCLEOTIDE SEQUENCE [LARGE SCALE GENOMIC DNA]</scope>
    <source>
        <strain evidence="13">An76</strain>
    </source>
</reference>
<dbReference type="VEuPathDB" id="FungiDB:ASPNIDRAFT2_1143783"/>
<feature type="transmembrane region" description="Helical" evidence="10">
    <location>
        <begin position="85"/>
        <end position="109"/>
    </location>
</feature>
<gene>
    <name evidence="12" type="ORF">ABL_03390</name>
</gene>
<proteinExistence type="inferred from homology"/>
<dbReference type="OrthoDB" id="771136at2759"/>
<keyword evidence="7 10" id="KW-0472">Membrane</keyword>
<accession>A0A100IER6</accession>
<comment type="similarity">
    <text evidence="2 9">Belongs to the peptidase A1 family.</text>
</comment>
<evidence type="ECO:0000256" key="9">
    <source>
        <dbReference type="RuleBase" id="RU000454"/>
    </source>
</evidence>
<dbReference type="SUPFAM" id="SSF50630">
    <property type="entry name" value="Acid proteases"/>
    <property type="match status" value="1"/>
</dbReference>
<evidence type="ECO:0000256" key="10">
    <source>
        <dbReference type="SAM" id="Phobius"/>
    </source>
</evidence>
<evidence type="ECO:0000256" key="8">
    <source>
        <dbReference type="PIRSR" id="PIRSR601461-1"/>
    </source>
</evidence>
<dbReference type="EMBL" id="BCMY01000004">
    <property type="protein sequence ID" value="GAQ39917.1"/>
    <property type="molecule type" value="Genomic_DNA"/>
</dbReference>
<dbReference type="Proteomes" id="UP000068243">
    <property type="component" value="Unassembled WGS sequence"/>
</dbReference>
<feature type="domain" description="Peptidase A1" evidence="11">
    <location>
        <begin position="324"/>
        <end position="660"/>
    </location>
</feature>
<keyword evidence="6 10" id="KW-1133">Transmembrane helix</keyword>
<dbReference type="InterPro" id="IPR007568">
    <property type="entry name" value="RTA1"/>
</dbReference>
<keyword evidence="5 9" id="KW-0378">Hydrolase</keyword>
<dbReference type="VEuPathDB" id="FungiDB:M747DRAFT_345048"/>
<dbReference type="PANTHER" id="PTHR31465:SF1">
    <property type="entry name" value="PROTEIN RTA1-RELATED"/>
    <property type="match status" value="1"/>
</dbReference>
<keyword evidence="4 9" id="KW-0064">Aspartyl protease</keyword>
<evidence type="ECO:0000256" key="6">
    <source>
        <dbReference type="ARBA" id="ARBA00022989"/>
    </source>
</evidence>
<dbReference type="InterPro" id="IPR021109">
    <property type="entry name" value="Peptidase_aspartic_dom_sf"/>
</dbReference>
<dbReference type="VEuPathDB" id="FungiDB:An07g00950"/>
<dbReference type="VEuPathDB" id="FungiDB:ASPNIDRAFT2_1173706"/>
<dbReference type="GO" id="GO:0004190">
    <property type="term" value="F:aspartic-type endopeptidase activity"/>
    <property type="evidence" value="ECO:0007669"/>
    <property type="project" value="UniProtKB-KW"/>
</dbReference>
<evidence type="ECO:0000256" key="7">
    <source>
        <dbReference type="ARBA" id="ARBA00023136"/>
    </source>
</evidence>
<dbReference type="CDD" id="cd05471">
    <property type="entry name" value="pepsin_like"/>
    <property type="match status" value="1"/>
</dbReference>
<evidence type="ECO:0000256" key="1">
    <source>
        <dbReference type="ARBA" id="ARBA00004141"/>
    </source>
</evidence>
<dbReference type="Gene3D" id="2.40.70.10">
    <property type="entry name" value="Acid Proteases"/>
    <property type="match status" value="2"/>
</dbReference>
<feature type="transmembrane region" description="Helical" evidence="10">
    <location>
        <begin position="159"/>
        <end position="184"/>
    </location>
</feature>
<feature type="transmembrane region" description="Helical" evidence="10">
    <location>
        <begin position="20"/>
        <end position="40"/>
    </location>
</feature>
<dbReference type="PaxDb" id="5061-CADANGAP00005265"/>
<dbReference type="AlphaFoldDB" id="A0A100IER6"/>
<dbReference type="InterPro" id="IPR001969">
    <property type="entry name" value="Aspartic_peptidase_AS"/>
</dbReference>
<comment type="caution">
    <text evidence="12">The sequence shown here is derived from an EMBL/GenBank/DDBJ whole genome shotgun (WGS) entry which is preliminary data.</text>
</comment>
<evidence type="ECO:0000256" key="5">
    <source>
        <dbReference type="ARBA" id="ARBA00022801"/>
    </source>
</evidence>
<evidence type="ECO:0000256" key="2">
    <source>
        <dbReference type="ARBA" id="ARBA00007447"/>
    </source>
</evidence>
<dbReference type="VEuPathDB" id="FungiDB:M747DRAFT_325375"/>
<evidence type="ECO:0000313" key="13">
    <source>
        <dbReference type="Proteomes" id="UP000068243"/>
    </source>
</evidence>
<dbReference type="Pfam" id="PF00026">
    <property type="entry name" value="Asp"/>
    <property type="match status" value="1"/>
</dbReference>
<feature type="transmembrane region" description="Helical" evidence="10">
    <location>
        <begin position="47"/>
        <end position="65"/>
    </location>
</feature>
<dbReference type="VEuPathDB" id="FungiDB:ATCC64974_43770"/>
<dbReference type="InterPro" id="IPR001461">
    <property type="entry name" value="Aspartic_peptidase_A1"/>
</dbReference>
<feature type="transmembrane region" description="Helical" evidence="10">
    <location>
        <begin position="121"/>
        <end position="139"/>
    </location>
</feature>
<name>A0A100IER6_ASPNG</name>
<evidence type="ECO:0000313" key="12">
    <source>
        <dbReference type="EMBL" id="GAQ39917.1"/>
    </source>
</evidence>
<dbReference type="PROSITE" id="PS51767">
    <property type="entry name" value="PEPTIDASE_A1"/>
    <property type="match status" value="1"/>
</dbReference>
<dbReference type="VEuPathDB" id="FungiDB:ATCC64974_43780"/>
<feature type="transmembrane region" description="Helical" evidence="10">
    <location>
        <begin position="237"/>
        <end position="257"/>
    </location>
</feature>